<proteinExistence type="predicted"/>
<accession>A0A0F9G4L3</accession>
<sequence>MNDHERGCEGRNYTCTCGSDEKMQAIVDAAVRVYETYDPYRWQDLGKALKEKDES</sequence>
<dbReference type="EMBL" id="LAZR01027819">
    <property type="protein sequence ID" value="KKL64510.1"/>
    <property type="molecule type" value="Genomic_DNA"/>
</dbReference>
<reference evidence="1" key="1">
    <citation type="journal article" date="2015" name="Nature">
        <title>Complex archaea that bridge the gap between prokaryotes and eukaryotes.</title>
        <authorList>
            <person name="Spang A."/>
            <person name="Saw J.H."/>
            <person name="Jorgensen S.L."/>
            <person name="Zaremba-Niedzwiedzka K."/>
            <person name="Martijn J."/>
            <person name="Lind A.E."/>
            <person name="van Eijk R."/>
            <person name="Schleper C."/>
            <person name="Guy L."/>
            <person name="Ettema T.J."/>
        </authorList>
    </citation>
    <scope>NUCLEOTIDE SEQUENCE</scope>
</reference>
<organism evidence="1">
    <name type="scientific">marine sediment metagenome</name>
    <dbReference type="NCBI Taxonomy" id="412755"/>
    <lineage>
        <taxon>unclassified sequences</taxon>
        <taxon>metagenomes</taxon>
        <taxon>ecological metagenomes</taxon>
    </lineage>
</organism>
<evidence type="ECO:0000313" key="1">
    <source>
        <dbReference type="EMBL" id="KKL64510.1"/>
    </source>
</evidence>
<dbReference type="AlphaFoldDB" id="A0A0F9G4L3"/>
<gene>
    <name evidence="1" type="ORF">LCGC14_2164260</name>
</gene>
<protein>
    <submittedName>
        <fullName evidence="1">Uncharacterized protein</fullName>
    </submittedName>
</protein>
<comment type="caution">
    <text evidence="1">The sequence shown here is derived from an EMBL/GenBank/DDBJ whole genome shotgun (WGS) entry which is preliminary data.</text>
</comment>
<name>A0A0F9G4L3_9ZZZZ</name>